<dbReference type="Gene3D" id="3.30.1360.120">
    <property type="entry name" value="Probable tRNA modification gtpase trme, domain 1"/>
    <property type="match status" value="2"/>
</dbReference>
<keyword evidence="2" id="KW-0809">Transit peptide</keyword>
<dbReference type="InterPro" id="IPR045179">
    <property type="entry name" value="YgfZ/GcvT"/>
</dbReference>
<evidence type="ECO:0000256" key="3">
    <source>
        <dbReference type="ARBA" id="ARBA00023128"/>
    </source>
</evidence>
<gene>
    <name evidence="4" type="ORF">METZ01_LOCUS26811</name>
</gene>
<feature type="non-terminal residue" evidence="4">
    <location>
        <position position="1"/>
    </location>
</feature>
<dbReference type="NCBIfam" id="TIGR03317">
    <property type="entry name" value="ygfZ_signature"/>
    <property type="match status" value="1"/>
</dbReference>
<dbReference type="SUPFAM" id="SSF103025">
    <property type="entry name" value="Folate-binding domain"/>
    <property type="match status" value="1"/>
</dbReference>
<protein>
    <recommendedName>
        <fullName evidence="5">Aminomethyltransferase folate-binding domain-containing protein</fullName>
    </recommendedName>
</protein>
<organism evidence="4">
    <name type="scientific">marine metagenome</name>
    <dbReference type="NCBI Taxonomy" id="408172"/>
    <lineage>
        <taxon>unclassified sequences</taxon>
        <taxon>metagenomes</taxon>
        <taxon>ecological metagenomes</taxon>
    </lineage>
</organism>
<dbReference type="AlphaFoldDB" id="A0A381Q7E0"/>
<dbReference type="GO" id="GO:0005739">
    <property type="term" value="C:mitochondrion"/>
    <property type="evidence" value="ECO:0007669"/>
    <property type="project" value="UniProtKB-SubCell"/>
</dbReference>
<evidence type="ECO:0000256" key="1">
    <source>
        <dbReference type="ARBA" id="ARBA00004173"/>
    </source>
</evidence>
<dbReference type="InterPro" id="IPR027266">
    <property type="entry name" value="TrmE/GcvT-like"/>
</dbReference>
<evidence type="ECO:0008006" key="5">
    <source>
        <dbReference type="Google" id="ProtNLM"/>
    </source>
</evidence>
<keyword evidence="3" id="KW-0496">Mitochondrion</keyword>
<dbReference type="PANTHER" id="PTHR22602:SF0">
    <property type="entry name" value="TRANSFERASE CAF17, MITOCHONDRIAL-RELATED"/>
    <property type="match status" value="1"/>
</dbReference>
<name>A0A381Q7E0_9ZZZZ</name>
<evidence type="ECO:0000313" key="4">
    <source>
        <dbReference type="EMBL" id="SUZ73957.1"/>
    </source>
</evidence>
<comment type="subcellular location">
    <subcellularLocation>
        <location evidence="1">Mitochondrion</location>
    </subcellularLocation>
</comment>
<reference evidence="4" key="1">
    <citation type="submission" date="2018-05" db="EMBL/GenBank/DDBJ databases">
        <authorList>
            <person name="Lanie J.A."/>
            <person name="Ng W.-L."/>
            <person name="Kazmierczak K.M."/>
            <person name="Andrzejewski T.M."/>
            <person name="Davidsen T.M."/>
            <person name="Wayne K.J."/>
            <person name="Tettelin H."/>
            <person name="Glass J.I."/>
            <person name="Rusch D."/>
            <person name="Podicherti R."/>
            <person name="Tsui H.-C.T."/>
            <person name="Winkler M.E."/>
        </authorList>
    </citation>
    <scope>NUCLEOTIDE SEQUENCE</scope>
</reference>
<dbReference type="PANTHER" id="PTHR22602">
    <property type="entry name" value="TRANSFERASE CAF17, MITOCHONDRIAL-RELATED"/>
    <property type="match status" value="1"/>
</dbReference>
<sequence length="267" mass="27597">VVVVAGPDSGAYLQGQLSQDVEALPVGGSGETFVLQPTGKVDAWMRVTRLSAERYVLDVDIGYGKVVAQRLTRFLLRTDCTVEAVDWDLVTVLDGSLDDLPVPKDGLRIAVSWPGLCAVDLLGPSVSEPEGLAVGGSNDWEVRRISAGIPAMGSEMDGSTIPAATGVVNRSASFTKGCYTGQELVARVDSRAAGAPTRILRATGAGTPPPVGTELEAEGRPAGRLTSVAAVEDGFVALAEIRRAVATPADVQAVDPAGSTTVSLLDD</sequence>
<dbReference type="InterPro" id="IPR017703">
    <property type="entry name" value="YgfZ/GCV_T_CS"/>
</dbReference>
<evidence type="ECO:0000256" key="2">
    <source>
        <dbReference type="ARBA" id="ARBA00022946"/>
    </source>
</evidence>
<dbReference type="EMBL" id="UINC01001195">
    <property type="protein sequence ID" value="SUZ73957.1"/>
    <property type="molecule type" value="Genomic_DNA"/>
</dbReference>
<accession>A0A381Q7E0</accession>
<proteinExistence type="predicted"/>
<dbReference type="GO" id="GO:0016226">
    <property type="term" value="P:iron-sulfur cluster assembly"/>
    <property type="evidence" value="ECO:0007669"/>
    <property type="project" value="TreeGrafter"/>
</dbReference>